<reference evidence="1 2" key="1">
    <citation type="submission" date="2020-10" db="EMBL/GenBank/DDBJ databases">
        <title>Plant Genome Project.</title>
        <authorList>
            <person name="Zhang R.-G."/>
        </authorList>
    </citation>
    <scope>NUCLEOTIDE SEQUENCE [LARGE SCALE GENOMIC DNA]</scope>
    <source>
        <strain evidence="1">FAFU-HL-1</strain>
        <tissue evidence="1">Leaf</tissue>
    </source>
</reference>
<dbReference type="Proteomes" id="UP000657918">
    <property type="component" value="Unassembled WGS sequence"/>
</dbReference>
<dbReference type="EMBL" id="JADGMS010000017">
    <property type="protein sequence ID" value="KAF9663747.1"/>
    <property type="molecule type" value="Genomic_DNA"/>
</dbReference>
<evidence type="ECO:0000313" key="1">
    <source>
        <dbReference type="EMBL" id="KAF9663747.1"/>
    </source>
</evidence>
<organism evidence="1 2">
    <name type="scientific">Salix dunnii</name>
    <dbReference type="NCBI Taxonomy" id="1413687"/>
    <lineage>
        <taxon>Eukaryota</taxon>
        <taxon>Viridiplantae</taxon>
        <taxon>Streptophyta</taxon>
        <taxon>Embryophyta</taxon>
        <taxon>Tracheophyta</taxon>
        <taxon>Spermatophyta</taxon>
        <taxon>Magnoliopsida</taxon>
        <taxon>eudicotyledons</taxon>
        <taxon>Gunneridae</taxon>
        <taxon>Pentapetalae</taxon>
        <taxon>rosids</taxon>
        <taxon>fabids</taxon>
        <taxon>Malpighiales</taxon>
        <taxon>Salicaceae</taxon>
        <taxon>Saliceae</taxon>
        <taxon>Salix</taxon>
    </lineage>
</organism>
<comment type="caution">
    <text evidence="1">The sequence shown here is derived from an EMBL/GenBank/DDBJ whole genome shotgun (WGS) entry which is preliminary data.</text>
</comment>
<sequence length="71" mass="7577">MVGTVNGSSWELQRAMVELCVVAGGTNKQVNLNCDHYCHGEEKESLVVLGGVASLPPLMTVMVSEREGEEG</sequence>
<evidence type="ECO:0000313" key="2">
    <source>
        <dbReference type="Proteomes" id="UP000657918"/>
    </source>
</evidence>
<dbReference type="AlphaFoldDB" id="A0A835J641"/>
<name>A0A835J641_9ROSI</name>
<keyword evidence="2" id="KW-1185">Reference proteome</keyword>
<gene>
    <name evidence="1" type="ORF">SADUNF_Sadunf17G0084200</name>
</gene>
<proteinExistence type="predicted"/>
<accession>A0A835J641</accession>
<protein>
    <submittedName>
        <fullName evidence="1">Uncharacterized protein</fullName>
    </submittedName>
</protein>